<evidence type="ECO:0000313" key="4">
    <source>
        <dbReference type="EMBL" id="HFK96750.1"/>
    </source>
</evidence>
<accession>A0A832A018</accession>
<dbReference type="PROSITE" id="PS50887">
    <property type="entry name" value="GGDEF"/>
    <property type="match status" value="1"/>
</dbReference>
<dbReference type="InterPro" id="IPR038242">
    <property type="entry name" value="Cmr2_N"/>
</dbReference>
<dbReference type="GO" id="GO:0051607">
    <property type="term" value="P:defense response to virus"/>
    <property type="evidence" value="ECO:0007669"/>
    <property type="project" value="UniProtKB-KW"/>
</dbReference>
<name>A0A832A018_9BACT</name>
<dbReference type="AlphaFoldDB" id="A0A832A018"/>
<dbReference type="Gene3D" id="3.30.70.2220">
    <property type="entry name" value="CRISPR-Cas system, Cmr2 subunit, D1 domain, cysteine cluster"/>
    <property type="match status" value="1"/>
</dbReference>
<dbReference type="InterPro" id="IPR054767">
    <property type="entry name" value="Cas10-Cmr2_palm2"/>
</dbReference>
<dbReference type="InterPro" id="IPR013407">
    <property type="entry name" value="CRISPR-assoc_prot_Cmr2"/>
</dbReference>
<keyword evidence="1" id="KW-0547">Nucleotide-binding</keyword>
<dbReference type="Pfam" id="PF22335">
    <property type="entry name" value="Cas10-Cmr2_palm2"/>
    <property type="match status" value="1"/>
</dbReference>
<comment type="caution">
    <text evidence="4">The sequence shown here is derived from an EMBL/GenBank/DDBJ whole genome shotgun (WGS) entry which is preliminary data.</text>
</comment>
<gene>
    <name evidence="4" type="primary">cas10</name>
    <name evidence="4" type="ORF">ENS06_05420</name>
</gene>
<evidence type="ECO:0000259" key="3">
    <source>
        <dbReference type="PROSITE" id="PS50887"/>
    </source>
</evidence>
<evidence type="ECO:0000256" key="2">
    <source>
        <dbReference type="ARBA" id="ARBA00023118"/>
    </source>
</evidence>
<evidence type="ECO:0000256" key="1">
    <source>
        <dbReference type="ARBA" id="ARBA00022741"/>
    </source>
</evidence>
<dbReference type="Gene3D" id="3.30.70.270">
    <property type="match status" value="1"/>
</dbReference>
<dbReference type="GO" id="GO:0000166">
    <property type="term" value="F:nucleotide binding"/>
    <property type="evidence" value="ECO:0007669"/>
    <property type="project" value="UniProtKB-KW"/>
</dbReference>
<dbReference type="EMBL" id="DSTK01000014">
    <property type="protein sequence ID" value="HFK96750.1"/>
    <property type="molecule type" value="Genomic_DNA"/>
</dbReference>
<organism evidence="4">
    <name type="scientific">Desulfacinum infernum</name>
    <dbReference type="NCBI Taxonomy" id="35837"/>
    <lineage>
        <taxon>Bacteria</taxon>
        <taxon>Pseudomonadati</taxon>
        <taxon>Thermodesulfobacteriota</taxon>
        <taxon>Syntrophobacteria</taxon>
        <taxon>Syntrophobacterales</taxon>
        <taxon>Syntrophobacteraceae</taxon>
        <taxon>Desulfacinum</taxon>
    </lineage>
</organism>
<sequence length="697" mass="78627">MSAYCLFQIGPVQEFIQTARKTQDYWAGSFLLSYLNARAIHAFGDAHVIFPHVHDNPLYKAATQNSSALWDLSGLQKADAFRPSLPNRFFAVLVGGAANPKDCLRRAEEAARTAWKQIAQEVYKVFLESIGFGPASGSSTKVSLSGVAAALGNVPFQSTWNEQIQHRSFEFLYAWEDGGEKHSESYVAVEEAMGARKASRIFQTLPSQQGHVCSLCGLRTAIYPSHCTTRETVRDWWEGSVRGSDLLRHRFREGEHLCAVCLVKRLAPQLVFHLPAGEVPSTSTMAVATYHKEVLELLPKIRSKDSSFEKSLLDALDDHKTQCCKAGRAIREPLEVGWPRYFNLRFEDADNHRFFMDGDWFIEDFYRHPNRENQTAMALGALKKLQDIAFQASERVAARLLPPSKYLVLLAADGDNMGKLLSAIETKEQHQKLSELLVNFSTKDAPRVLEEQRPGHILYWGGDEGVAMLPLEDLPEALPALREAWAEAVEEPLKKVLPSAKLTLSVGAVIFHHQYPLRSAIRQVFETLEKAKDRPDKDSWAIRILRRSGAPVETAGPWQEELVCGPEGQSQHFSAFDLLVTLIECYRKDILSPRWLADLRREETALGDVPESITGSDRDRLWEEQWKLFDVECRRLVARHWAMKGKPGENRRSLLACLLQCLNRSMSDLGGKRNTRRYESILAFLDLAHYIAKGGGR</sequence>
<protein>
    <submittedName>
        <fullName evidence="4">Type III-B CRISPR-associated protein Cas10/Cmr2</fullName>
    </submittedName>
</protein>
<dbReference type="Pfam" id="PF12469">
    <property type="entry name" value="Cmr2_N"/>
    <property type="match status" value="1"/>
</dbReference>
<dbReference type="InterPro" id="IPR000160">
    <property type="entry name" value="GGDEF_dom"/>
</dbReference>
<dbReference type="NCBIfam" id="TIGR02577">
    <property type="entry name" value="cas_TM1794_Cmr2"/>
    <property type="match status" value="1"/>
</dbReference>
<keyword evidence="2" id="KW-0051">Antiviral defense</keyword>
<proteinExistence type="predicted"/>
<dbReference type="InterPro" id="IPR043128">
    <property type="entry name" value="Rev_trsase/Diguanyl_cyclase"/>
</dbReference>
<dbReference type="InterPro" id="IPR024615">
    <property type="entry name" value="CRISPR-assoc_Cmr2_N"/>
</dbReference>
<reference evidence="4" key="1">
    <citation type="journal article" date="2020" name="mSystems">
        <title>Genome- and Community-Level Interaction Insights into Carbon Utilization and Element Cycling Functions of Hydrothermarchaeota in Hydrothermal Sediment.</title>
        <authorList>
            <person name="Zhou Z."/>
            <person name="Liu Y."/>
            <person name="Xu W."/>
            <person name="Pan J."/>
            <person name="Luo Z.H."/>
            <person name="Li M."/>
        </authorList>
    </citation>
    <scope>NUCLEOTIDE SEQUENCE [LARGE SCALE GENOMIC DNA]</scope>
    <source>
        <strain evidence="4">SpSt-456</strain>
    </source>
</reference>
<feature type="domain" description="GGDEF" evidence="3">
    <location>
        <begin position="405"/>
        <end position="545"/>
    </location>
</feature>